<protein>
    <submittedName>
        <fullName evidence="2">Uncharacterized protein</fullName>
    </submittedName>
</protein>
<dbReference type="VEuPathDB" id="FungiDB:BDBG_05240"/>
<keyword evidence="3" id="KW-1185">Reference proteome</keyword>
<dbReference type="RefSeq" id="XP_031578841.1">
    <property type="nucleotide sequence ID" value="XM_031722052.1"/>
</dbReference>
<dbReference type="EMBL" id="GG657457">
    <property type="protein sequence ID" value="OAT09467.1"/>
    <property type="molecule type" value="Genomic_DNA"/>
</dbReference>
<dbReference type="Proteomes" id="UP000002038">
    <property type="component" value="Unassembled WGS sequence"/>
</dbReference>
<feature type="chain" id="PRO_5010068415" evidence="1">
    <location>
        <begin position="18"/>
        <end position="132"/>
    </location>
</feature>
<dbReference type="KEGG" id="bgh:BDBG_05240"/>
<dbReference type="AlphaFoldDB" id="A0A179UQI8"/>
<sequence>MSTAAIYILSSLRCVVGVSFLAVPTHIARILCVPPTPPALSISRVGGVRDIVFGAALPAAKPPTMKRNILAMGVVSDTVDIVAVSTFYATGHIDGFPATALRSGSLLFLVLGLVGLRELRIAPGRYINEGYQ</sequence>
<keyword evidence="1" id="KW-0732">Signal</keyword>
<dbReference type="RefSeq" id="XP_031578840.1">
    <property type="nucleotide sequence ID" value="XM_031722051.1"/>
</dbReference>
<dbReference type="EMBL" id="GG657457">
    <property type="protein sequence ID" value="OAT09469.1"/>
    <property type="molecule type" value="Genomic_DNA"/>
</dbReference>
<dbReference type="GeneID" id="42528135"/>
<feature type="signal peptide" evidence="1">
    <location>
        <begin position="1"/>
        <end position="17"/>
    </location>
</feature>
<evidence type="ECO:0000313" key="2">
    <source>
        <dbReference type="EMBL" id="OAT09469.1"/>
    </source>
</evidence>
<dbReference type="OrthoDB" id="4188077at2759"/>
<reference evidence="3" key="2">
    <citation type="journal article" date="2015" name="PLoS Genet.">
        <title>The dynamic genome and transcriptome of the human fungal pathogen Blastomyces and close relative Emmonsia.</title>
        <authorList>
            <person name="Munoz J.F."/>
            <person name="Gauthier G.M."/>
            <person name="Desjardins C.A."/>
            <person name="Gallo J.E."/>
            <person name="Holder J."/>
            <person name="Sullivan T.D."/>
            <person name="Marty A.J."/>
            <person name="Carmen J.C."/>
            <person name="Chen Z."/>
            <person name="Ding L."/>
            <person name="Gujja S."/>
            <person name="Magrini V."/>
            <person name="Misas E."/>
            <person name="Mitreva M."/>
            <person name="Priest M."/>
            <person name="Saif S."/>
            <person name="Whiston E.A."/>
            <person name="Young S."/>
            <person name="Zeng Q."/>
            <person name="Goldman W.E."/>
            <person name="Mardis E.R."/>
            <person name="Taylor J.W."/>
            <person name="McEwen J.G."/>
            <person name="Clay O.K."/>
            <person name="Klein B.S."/>
            <person name="Cuomo C.A."/>
        </authorList>
    </citation>
    <scope>NUCLEOTIDE SEQUENCE [LARGE SCALE GENOMIC DNA]</scope>
    <source>
        <strain evidence="3">SLH14081</strain>
    </source>
</reference>
<evidence type="ECO:0000256" key="1">
    <source>
        <dbReference type="SAM" id="SignalP"/>
    </source>
</evidence>
<accession>A0A179UQI8</accession>
<name>A0A179UQI8_BLAGS</name>
<gene>
    <name evidence="2" type="ORF">BDBG_05240</name>
</gene>
<evidence type="ECO:0000313" key="3">
    <source>
        <dbReference type="Proteomes" id="UP000002038"/>
    </source>
</evidence>
<reference evidence="2" key="1">
    <citation type="submission" date="2009-02" db="EMBL/GenBank/DDBJ databases">
        <title>The Genome Sequence of Blastomyces dermatitidis strain SLH14081.</title>
        <authorList>
            <consortium name="The Broad Institute Genome Sequencing Platform"/>
            <consortium name="Broad Institute Microbial Sequencing Center."/>
            <person name="Champion M."/>
            <person name="Cuomo C."/>
            <person name="Ma L.-J."/>
            <person name="Henn M.R."/>
            <person name="Klein B."/>
            <person name="Goldman B."/>
            <person name="Young S."/>
            <person name="Kodira C.D."/>
            <person name="Zeng Q."/>
            <person name="Koehrsen M."/>
            <person name="Alvarado L."/>
            <person name="Berlin A.M."/>
            <person name="Heiman D.I."/>
            <person name="Hepburn T.A."/>
            <person name="Saif S."/>
            <person name="Shea T.D."/>
            <person name="Shenoy N."/>
            <person name="Sykes S."/>
            <person name="Galagan J."/>
            <person name="Nusbaum C."/>
            <person name="Birren B."/>
        </authorList>
    </citation>
    <scope>NUCLEOTIDE SEQUENCE</scope>
    <source>
        <strain evidence="2">SLH14081</strain>
    </source>
</reference>
<dbReference type="RefSeq" id="XP_031578839.1">
    <property type="nucleotide sequence ID" value="XM_031722050.1"/>
</dbReference>
<proteinExistence type="predicted"/>
<organism evidence="2 3">
    <name type="scientific">Blastomyces gilchristii (strain SLH14081)</name>
    <name type="common">Blastomyces dermatitidis</name>
    <dbReference type="NCBI Taxonomy" id="559298"/>
    <lineage>
        <taxon>Eukaryota</taxon>
        <taxon>Fungi</taxon>
        <taxon>Dikarya</taxon>
        <taxon>Ascomycota</taxon>
        <taxon>Pezizomycotina</taxon>
        <taxon>Eurotiomycetes</taxon>
        <taxon>Eurotiomycetidae</taxon>
        <taxon>Onygenales</taxon>
        <taxon>Ajellomycetaceae</taxon>
        <taxon>Blastomyces</taxon>
    </lineage>
</organism>
<dbReference type="EMBL" id="GG657457">
    <property type="protein sequence ID" value="OAT09468.1"/>
    <property type="molecule type" value="Genomic_DNA"/>
</dbReference>